<keyword evidence="3" id="KW-1185">Reference proteome</keyword>
<feature type="transmembrane region" description="Helical" evidence="1">
    <location>
        <begin position="38"/>
        <end position="57"/>
    </location>
</feature>
<evidence type="ECO:0000313" key="2">
    <source>
        <dbReference type="EMBL" id="MFD1568465.1"/>
    </source>
</evidence>
<dbReference type="Proteomes" id="UP001597139">
    <property type="component" value="Unassembled WGS sequence"/>
</dbReference>
<gene>
    <name evidence="2" type="ORF">ACFSAU_13285</name>
</gene>
<dbReference type="RefSeq" id="WP_267648210.1">
    <property type="nucleotide sequence ID" value="NZ_JANHGR010000003.1"/>
</dbReference>
<evidence type="ECO:0000256" key="1">
    <source>
        <dbReference type="SAM" id="Phobius"/>
    </source>
</evidence>
<name>A0ABD6BUH9_9EURY</name>
<evidence type="ECO:0008006" key="4">
    <source>
        <dbReference type="Google" id="ProtNLM"/>
    </source>
</evidence>
<accession>A0ABD6BUH9</accession>
<keyword evidence="1" id="KW-0812">Transmembrane</keyword>
<comment type="caution">
    <text evidence="2">The sequence shown here is derived from an EMBL/GenBank/DDBJ whole genome shotgun (WGS) entry which is preliminary data.</text>
</comment>
<keyword evidence="1" id="KW-1133">Transmembrane helix</keyword>
<reference evidence="2 3" key="1">
    <citation type="journal article" date="2019" name="Int. J. Syst. Evol. Microbiol.">
        <title>The Global Catalogue of Microorganisms (GCM) 10K type strain sequencing project: providing services to taxonomists for standard genome sequencing and annotation.</title>
        <authorList>
            <consortium name="The Broad Institute Genomics Platform"/>
            <consortium name="The Broad Institute Genome Sequencing Center for Infectious Disease"/>
            <person name="Wu L."/>
            <person name="Ma J."/>
        </authorList>
    </citation>
    <scope>NUCLEOTIDE SEQUENCE [LARGE SCALE GENOMIC DNA]</scope>
    <source>
        <strain evidence="2 3">CGMCC 1.12859</strain>
    </source>
</reference>
<evidence type="ECO:0000313" key="3">
    <source>
        <dbReference type="Proteomes" id="UP001597139"/>
    </source>
</evidence>
<organism evidence="2 3">
    <name type="scientific">Halolamina litorea</name>
    <dbReference type="NCBI Taxonomy" id="1515593"/>
    <lineage>
        <taxon>Archaea</taxon>
        <taxon>Methanobacteriati</taxon>
        <taxon>Methanobacteriota</taxon>
        <taxon>Stenosarchaea group</taxon>
        <taxon>Halobacteria</taxon>
        <taxon>Halobacteriales</taxon>
        <taxon>Haloferacaceae</taxon>
    </lineage>
</organism>
<proteinExistence type="predicted"/>
<dbReference type="AlphaFoldDB" id="A0ABD6BUH9"/>
<feature type="transmembrane region" description="Helical" evidence="1">
    <location>
        <begin position="14"/>
        <end position="33"/>
    </location>
</feature>
<keyword evidence="1" id="KW-0472">Membrane</keyword>
<protein>
    <recommendedName>
        <fullName evidence="4">SPW repeat-containing protein</fullName>
    </recommendedName>
</protein>
<dbReference type="EMBL" id="JBHUCZ010000012">
    <property type="protein sequence ID" value="MFD1568465.1"/>
    <property type="molecule type" value="Genomic_DNA"/>
</dbReference>
<sequence length="66" mass="6571">MVPNVDLDPSGRPLLIAGMLWALASAATAAWVFSMGDVVTALGLTVLVGAGLLLAGIDLSPNATPP</sequence>